<dbReference type="EMBL" id="JAIWYP010000011">
    <property type="protein sequence ID" value="KAH3734872.1"/>
    <property type="molecule type" value="Genomic_DNA"/>
</dbReference>
<gene>
    <name evidence="1" type="ORF">DPMN_041323</name>
</gene>
<proteinExistence type="predicted"/>
<protein>
    <submittedName>
        <fullName evidence="1">Uncharacterized protein</fullName>
    </submittedName>
</protein>
<accession>A0A9D4HVX1</accession>
<keyword evidence="2" id="KW-1185">Reference proteome</keyword>
<evidence type="ECO:0000313" key="1">
    <source>
        <dbReference type="EMBL" id="KAH3734872.1"/>
    </source>
</evidence>
<evidence type="ECO:0000313" key="2">
    <source>
        <dbReference type="Proteomes" id="UP000828390"/>
    </source>
</evidence>
<sequence>MNRKQIAFAINVLHLDIDMAQNAEAVVELLDDMHRAKPKDPIGNKCLHFHGLTSTARSEKKKEVVDKRLAFKTARLLVLDGGDRLFPRHG</sequence>
<name>A0A9D4HVX1_DREPO</name>
<comment type="caution">
    <text evidence="1">The sequence shown here is derived from an EMBL/GenBank/DDBJ whole genome shotgun (WGS) entry which is preliminary data.</text>
</comment>
<reference evidence="1" key="1">
    <citation type="journal article" date="2019" name="bioRxiv">
        <title>The Genome of the Zebra Mussel, Dreissena polymorpha: A Resource for Invasive Species Research.</title>
        <authorList>
            <person name="McCartney M.A."/>
            <person name="Auch B."/>
            <person name="Kono T."/>
            <person name="Mallez S."/>
            <person name="Zhang Y."/>
            <person name="Obille A."/>
            <person name="Becker A."/>
            <person name="Abrahante J.E."/>
            <person name="Garbe J."/>
            <person name="Badalamenti J.P."/>
            <person name="Herman A."/>
            <person name="Mangelson H."/>
            <person name="Liachko I."/>
            <person name="Sullivan S."/>
            <person name="Sone E.D."/>
            <person name="Koren S."/>
            <person name="Silverstein K.A.T."/>
            <person name="Beckman K.B."/>
            <person name="Gohl D.M."/>
        </authorList>
    </citation>
    <scope>NUCLEOTIDE SEQUENCE</scope>
    <source>
        <strain evidence="1">Duluth1</strain>
        <tissue evidence="1">Whole animal</tissue>
    </source>
</reference>
<dbReference type="AlphaFoldDB" id="A0A9D4HVX1"/>
<dbReference type="Proteomes" id="UP000828390">
    <property type="component" value="Unassembled WGS sequence"/>
</dbReference>
<organism evidence="1 2">
    <name type="scientific">Dreissena polymorpha</name>
    <name type="common">Zebra mussel</name>
    <name type="synonym">Mytilus polymorpha</name>
    <dbReference type="NCBI Taxonomy" id="45954"/>
    <lineage>
        <taxon>Eukaryota</taxon>
        <taxon>Metazoa</taxon>
        <taxon>Spiralia</taxon>
        <taxon>Lophotrochozoa</taxon>
        <taxon>Mollusca</taxon>
        <taxon>Bivalvia</taxon>
        <taxon>Autobranchia</taxon>
        <taxon>Heteroconchia</taxon>
        <taxon>Euheterodonta</taxon>
        <taxon>Imparidentia</taxon>
        <taxon>Neoheterodontei</taxon>
        <taxon>Myida</taxon>
        <taxon>Dreissenoidea</taxon>
        <taxon>Dreissenidae</taxon>
        <taxon>Dreissena</taxon>
    </lineage>
</organism>
<reference evidence="1" key="2">
    <citation type="submission" date="2020-11" db="EMBL/GenBank/DDBJ databases">
        <authorList>
            <person name="McCartney M.A."/>
            <person name="Auch B."/>
            <person name="Kono T."/>
            <person name="Mallez S."/>
            <person name="Becker A."/>
            <person name="Gohl D.M."/>
            <person name="Silverstein K.A.T."/>
            <person name="Koren S."/>
            <person name="Bechman K.B."/>
            <person name="Herman A."/>
            <person name="Abrahante J.E."/>
            <person name="Garbe J."/>
        </authorList>
    </citation>
    <scope>NUCLEOTIDE SEQUENCE</scope>
    <source>
        <strain evidence="1">Duluth1</strain>
        <tissue evidence="1">Whole animal</tissue>
    </source>
</reference>